<comment type="caution">
    <text evidence="7">The sequence shown here is derived from an EMBL/GenBank/DDBJ whole genome shotgun (WGS) entry which is preliminary data.</text>
</comment>
<evidence type="ECO:0000256" key="1">
    <source>
        <dbReference type="ARBA" id="ARBA00004141"/>
    </source>
</evidence>
<name>A0ABT2PXV5_9MOLU</name>
<keyword evidence="3 5" id="KW-1133">Transmembrane helix</keyword>
<keyword evidence="4 5" id="KW-0472">Membrane</keyword>
<evidence type="ECO:0000313" key="7">
    <source>
        <dbReference type="EMBL" id="MCU0105680.1"/>
    </source>
</evidence>
<dbReference type="RefSeq" id="WP_262096999.1">
    <property type="nucleotide sequence ID" value="NZ_JAOEGN010000022.1"/>
</dbReference>
<gene>
    <name evidence="7" type="ORF">N7603_08420</name>
</gene>
<evidence type="ECO:0000256" key="5">
    <source>
        <dbReference type="SAM" id="Phobius"/>
    </source>
</evidence>
<organism evidence="7 8">
    <name type="scientific">Paracholeplasma vituli</name>
    <dbReference type="NCBI Taxonomy" id="69473"/>
    <lineage>
        <taxon>Bacteria</taxon>
        <taxon>Bacillati</taxon>
        <taxon>Mycoplasmatota</taxon>
        <taxon>Mollicutes</taxon>
        <taxon>Acholeplasmatales</taxon>
        <taxon>Acholeplasmataceae</taxon>
        <taxon>Paracholeplasma</taxon>
    </lineage>
</organism>
<evidence type="ECO:0000256" key="2">
    <source>
        <dbReference type="ARBA" id="ARBA00022692"/>
    </source>
</evidence>
<feature type="domain" description="TM2" evidence="6">
    <location>
        <begin position="22"/>
        <end position="60"/>
    </location>
</feature>
<protein>
    <recommendedName>
        <fullName evidence="6">TM2 domain-containing protein</fullName>
    </recommendedName>
</protein>
<evidence type="ECO:0000256" key="3">
    <source>
        <dbReference type="ARBA" id="ARBA00022989"/>
    </source>
</evidence>
<evidence type="ECO:0000256" key="4">
    <source>
        <dbReference type="ARBA" id="ARBA00023136"/>
    </source>
</evidence>
<dbReference type="Pfam" id="PF05154">
    <property type="entry name" value="TM2"/>
    <property type="match status" value="1"/>
</dbReference>
<sequence length="76" mass="8646">MAKKNSFSLLEMILIIFPLTNALGIDRFILGDTKWGIIRLVITVLSLGTIGTILWIVDLVFLLLGKYQTDMMKYLK</sequence>
<evidence type="ECO:0000313" key="8">
    <source>
        <dbReference type="Proteomes" id="UP001209076"/>
    </source>
</evidence>
<dbReference type="Proteomes" id="UP001209076">
    <property type="component" value="Unassembled WGS sequence"/>
</dbReference>
<comment type="subcellular location">
    <subcellularLocation>
        <location evidence="1">Membrane</location>
        <topology evidence="1">Multi-pass membrane protein</topology>
    </subcellularLocation>
</comment>
<feature type="transmembrane region" description="Helical" evidence="5">
    <location>
        <begin position="7"/>
        <end position="25"/>
    </location>
</feature>
<dbReference type="InterPro" id="IPR007829">
    <property type="entry name" value="TM2"/>
</dbReference>
<reference evidence="8" key="1">
    <citation type="submission" date="2023-07" db="EMBL/GenBank/DDBJ databases">
        <title>Novel Mycoplasma species identified in domestic and wild animals.</title>
        <authorList>
            <person name="Volokhov D.V."/>
            <person name="Furtak V.A."/>
            <person name="Zagorodnyaya T.A."/>
        </authorList>
    </citation>
    <scope>NUCLEOTIDE SEQUENCE [LARGE SCALE GENOMIC DNA]</scope>
    <source>
        <strain evidence="8">92-19</strain>
    </source>
</reference>
<accession>A0ABT2PXV5</accession>
<proteinExistence type="predicted"/>
<keyword evidence="2 5" id="KW-0812">Transmembrane</keyword>
<evidence type="ECO:0000259" key="6">
    <source>
        <dbReference type="Pfam" id="PF05154"/>
    </source>
</evidence>
<dbReference type="EMBL" id="JAOEGN010000022">
    <property type="protein sequence ID" value="MCU0105680.1"/>
    <property type="molecule type" value="Genomic_DNA"/>
</dbReference>
<feature type="transmembrane region" description="Helical" evidence="5">
    <location>
        <begin position="37"/>
        <end position="64"/>
    </location>
</feature>
<keyword evidence="8" id="KW-1185">Reference proteome</keyword>